<feature type="compositionally biased region" description="Pro residues" evidence="1">
    <location>
        <begin position="269"/>
        <end position="278"/>
    </location>
</feature>
<dbReference type="EMBL" id="SUMC01000134">
    <property type="protein sequence ID" value="TJZ97947.1"/>
    <property type="molecule type" value="Genomic_DNA"/>
</dbReference>
<sequence length="278" mass="30170">MRRPGRSPFDRVADVNKRITSLPKAEREVFEDAVLQLVRTKDKIRKAYENSPASVPYVTTYAGNAYERELSRESTSESDVAKREQAKPEASRPEPARPEVPKDDSALHALPDFGPDLPNGQTLWDAAKANLALQEQATATIVAADAQQFAAFRQGWERPATTPESAEGRTTAAFRTLRGNETYNAQGFNADERLPRASTTADSPTTPGDASPDTTGGPGVTLPPDRRVWAGSETVRVVSRAEEVRVVGRAEDASHGLLASGRVRRPGRCPGPPSRDRG</sequence>
<proteinExistence type="predicted"/>
<feature type="compositionally biased region" description="Polar residues" evidence="1">
    <location>
        <begin position="197"/>
        <end position="214"/>
    </location>
</feature>
<evidence type="ECO:0000313" key="2">
    <source>
        <dbReference type="EMBL" id="TJZ97947.1"/>
    </source>
</evidence>
<evidence type="ECO:0000256" key="1">
    <source>
        <dbReference type="SAM" id="MobiDB-lite"/>
    </source>
</evidence>
<evidence type="ECO:0000313" key="3">
    <source>
        <dbReference type="Proteomes" id="UP000305778"/>
    </source>
</evidence>
<keyword evidence="3" id="KW-1185">Reference proteome</keyword>
<name>A0A4U0RRF1_9ACTN</name>
<dbReference type="Proteomes" id="UP000305778">
    <property type="component" value="Unassembled WGS sequence"/>
</dbReference>
<feature type="compositionally biased region" description="Basic and acidic residues" evidence="1">
    <location>
        <begin position="68"/>
        <end position="106"/>
    </location>
</feature>
<dbReference type="RefSeq" id="WP_136730445.1">
    <property type="nucleotide sequence ID" value="NZ_SUMC01000134.1"/>
</dbReference>
<dbReference type="AlphaFoldDB" id="A0A4U0RRF1"/>
<comment type="caution">
    <text evidence="2">The sequence shown here is derived from an EMBL/GenBank/DDBJ whole genome shotgun (WGS) entry which is preliminary data.</text>
</comment>
<gene>
    <name evidence="2" type="ORF">FCI23_48840</name>
</gene>
<accession>A0A4U0RRF1</accession>
<organism evidence="2 3">
    <name type="scientific">Actinacidiphila oryziradicis</name>
    <dbReference type="NCBI Taxonomy" id="2571141"/>
    <lineage>
        <taxon>Bacteria</taxon>
        <taxon>Bacillati</taxon>
        <taxon>Actinomycetota</taxon>
        <taxon>Actinomycetes</taxon>
        <taxon>Kitasatosporales</taxon>
        <taxon>Streptomycetaceae</taxon>
        <taxon>Actinacidiphila</taxon>
    </lineage>
</organism>
<reference evidence="2 3" key="1">
    <citation type="submission" date="2019-04" db="EMBL/GenBank/DDBJ databases">
        <title>Streptomyces oryziradicis sp. nov., a novel actinomycete isolated from rhizosphere soil of rice (Oryza sativa L.).</title>
        <authorList>
            <person name="Li C."/>
        </authorList>
    </citation>
    <scope>NUCLEOTIDE SEQUENCE [LARGE SCALE GENOMIC DNA]</scope>
    <source>
        <strain evidence="2 3">NEAU-C40</strain>
    </source>
</reference>
<feature type="region of interest" description="Disordered" evidence="1">
    <location>
        <begin position="68"/>
        <end position="122"/>
    </location>
</feature>
<feature type="region of interest" description="Disordered" evidence="1">
    <location>
        <begin position="248"/>
        <end position="278"/>
    </location>
</feature>
<protein>
    <submittedName>
        <fullName evidence="2">Uncharacterized protein</fullName>
    </submittedName>
</protein>
<feature type="region of interest" description="Disordered" evidence="1">
    <location>
        <begin position="156"/>
        <end position="228"/>
    </location>
</feature>
<dbReference type="OrthoDB" id="4293719at2"/>